<dbReference type="Proteomes" id="UP000187085">
    <property type="component" value="Unassembled WGS sequence"/>
</dbReference>
<proteinExistence type="predicted"/>
<gene>
    <name evidence="2" type="ORF">BKD30_05890</name>
</gene>
<evidence type="ECO:0000313" key="2">
    <source>
        <dbReference type="EMBL" id="OMH25430.1"/>
    </source>
</evidence>
<organism evidence="2 3">
    <name type="scientific">Tersicoccus phoenicis</name>
    <dbReference type="NCBI Taxonomy" id="554083"/>
    <lineage>
        <taxon>Bacteria</taxon>
        <taxon>Bacillati</taxon>
        <taxon>Actinomycetota</taxon>
        <taxon>Actinomycetes</taxon>
        <taxon>Micrococcales</taxon>
        <taxon>Micrococcaceae</taxon>
        <taxon>Tersicoccus</taxon>
    </lineage>
</organism>
<dbReference type="InterPro" id="IPR007044">
    <property type="entry name" value="Cyclodeamin/CycHdrlase"/>
</dbReference>
<comment type="caution">
    <text evidence="2">The sequence shown here is derived from an EMBL/GenBank/DDBJ whole genome shotgun (WGS) entry which is preliminary data.</text>
</comment>
<reference evidence="2 3" key="1">
    <citation type="submission" date="2016-12" db="EMBL/GenBank/DDBJ databases">
        <title>Draft genome of Tersicoccus phoenicis 1P05MA.</title>
        <authorList>
            <person name="Nakajima Y."/>
            <person name="Yoshizawa S."/>
            <person name="Nakamura K."/>
            <person name="Ogura Y."/>
            <person name="Hayashi T."/>
            <person name="Kogure K."/>
        </authorList>
    </citation>
    <scope>NUCLEOTIDE SEQUENCE [LARGE SCALE GENOMIC DNA]</scope>
    <source>
        <strain evidence="2 3">1p05MA</strain>
    </source>
</reference>
<dbReference type="InterPro" id="IPR036178">
    <property type="entry name" value="Formintransfe-cycloase-like_sf"/>
</dbReference>
<dbReference type="AlphaFoldDB" id="A0A1R1LD13"/>
<protein>
    <recommendedName>
        <fullName evidence="1">Cyclodeaminase/cyclohydrolase domain-containing protein</fullName>
    </recommendedName>
</protein>
<name>A0A1R1LD13_9MICC</name>
<dbReference type="Gene3D" id="1.20.120.680">
    <property type="entry name" value="Formiminotetrahydrofolate cyclodeaminase monomer, up-and-down helical bundle"/>
    <property type="match status" value="1"/>
</dbReference>
<dbReference type="Pfam" id="PF04961">
    <property type="entry name" value="FTCD_C"/>
    <property type="match status" value="1"/>
</dbReference>
<dbReference type="OrthoDB" id="3686698at2"/>
<sequence>MADHSAALGASPSPDDHDDLWALPLAEFRRRTAGPTPTPGGGSVASVTAALGAGLVQMAVHISARKAARAATDPDHSPRHDWDGDARRGRALADALADAAAADVVAFETLMRAYRMPREGAAAARDRDRAVAEAGAAATEVPLRLAETITETVEFAGTVVDRVIDQVRSDVLAGVEILAGAFHAALHTVEINLAGLAAEPRAAFTARRDAALDRLEAAHGRLRPALSHRPTGPQGPR</sequence>
<dbReference type="SUPFAM" id="SSF101262">
    <property type="entry name" value="Methenyltetrahydrofolate cyclohydrolase-like"/>
    <property type="match status" value="1"/>
</dbReference>
<dbReference type="RefSeq" id="WP_076703141.1">
    <property type="nucleotide sequence ID" value="NZ_MRDE01000026.1"/>
</dbReference>
<dbReference type="GO" id="GO:0003824">
    <property type="term" value="F:catalytic activity"/>
    <property type="evidence" value="ECO:0007669"/>
    <property type="project" value="InterPro"/>
</dbReference>
<accession>A0A1R1LD13</accession>
<dbReference type="EMBL" id="MRDE01000026">
    <property type="protein sequence ID" value="OMH25430.1"/>
    <property type="molecule type" value="Genomic_DNA"/>
</dbReference>
<evidence type="ECO:0000259" key="1">
    <source>
        <dbReference type="Pfam" id="PF04961"/>
    </source>
</evidence>
<dbReference type="STRING" id="554083.BKD30_05890"/>
<keyword evidence="3" id="KW-1185">Reference proteome</keyword>
<feature type="domain" description="Cyclodeaminase/cyclohydrolase" evidence="1">
    <location>
        <begin position="25"/>
        <end position="200"/>
    </location>
</feature>
<evidence type="ECO:0000313" key="3">
    <source>
        <dbReference type="Proteomes" id="UP000187085"/>
    </source>
</evidence>